<reference evidence="1 2" key="1">
    <citation type="submission" date="2019-11" db="EMBL/GenBank/DDBJ databases">
        <authorList>
            <person name="Li X."/>
        </authorList>
    </citation>
    <scope>NUCLEOTIDE SEQUENCE [LARGE SCALE GENOMIC DNA]</scope>
    <source>
        <strain evidence="1 2">L9</strain>
    </source>
</reference>
<evidence type="ECO:0000313" key="2">
    <source>
        <dbReference type="Proteomes" id="UP000469125"/>
    </source>
</evidence>
<sequence>MKFTVTQIKKKAFNEPFTFDEKVDVSELETMNNDIRRIDPVQVQGDCLVQGDQFIFSFTIRGEMILPCARTLVDVEYPFEIKAREIFTTSTYLVDEDGDSEIHLIDGEVLDLTPYIKENILLEVPFRVFSDEADDQQSFQQKGNDWEVTSENAKEKKIDPRLKKLENLFKDNEKEK</sequence>
<protein>
    <recommendedName>
        <fullName evidence="3">DUF177 domain-containing protein</fullName>
    </recommendedName>
</protein>
<comment type="caution">
    <text evidence="1">The sequence shown here is derived from an EMBL/GenBank/DDBJ whole genome shotgun (WGS) entry which is preliminary data.</text>
</comment>
<organism evidence="1 2">
    <name type="scientific">Ornithinibacillus caprae</name>
    <dbReference type="NCBI Taxonomy" id="2678566"/>
    <lineage>
        <taxon>Bacteria</taxon>
        <taxon>Bacillati</taxon>
        <taxon>Bacillota</taxon>
        <taxon>Bacilli</taxon>
        <taxon>Bacillales</taxon>
        <taxon>Bacillaceae</taxon>
        <taxon>Ornithinibacillus</taxon>
    </lineage>
</organism>
<keyword evidence="2" id="KW-1185">Reference proteome</keyword>
<accession>A0A6N8FJB2</accession>
<dbReference type="RefSeq" id="WP_155669506.1">
    <property type="nucleotide sequence ID" value="NZ_WOCA01000012.1"/>
</dbReference>
<gene>
    <name evidence="1" type="ORF">GMD78_14350</name>
</gene>
<proteinExistence type="predicted"/>
<dbReference type="EMBL" id="WOCA01000012">
    <property type="protein sequence ID" value="MUK89545.1"/>
    <property type="molecule type" value="Genomic_DNA"/>
</dbReference>
<evidence type="ECO:0000313" key="1">
    <source>
        <dbReference type="EMBL" id="MUK89545.1"/>
    </source>
</evidence>
<dbReference type="AlphaFoldDB" id="A0A6N8FJB2"/>
<dbReference type="InterPro" id="IPR003772">
    <property type="entry name" value="YceD"/>
</dbReference>
<evidence type="ECO:0008006" key="3">
    <source>
        <dbReference type="Google" id="ProtNLM"/>
    </source>
</evidence>
<name>A0A6N8FJB2_9BACI</name>
<dbReference type="Proteomes" id="UP000469125">
    <property type="component" value="Unassembled WGS sequence"/>
</dbReference>
<dbReference type="Pfam" id="PF02620">
    <property type="entry name" value="YceD"/>
    <property type="match status" value="1"/>
</dbReference>